<sequence>VELPEFQLLVKLYVPANLLIKNNQVSVKQLAGYLPILVDQRFPELNFELHIFLSSLVTAYVLSWYCTKLNTENMAFVLDVYETLCMFIKDMSSRILALVELPALLATINQLAEIVDQHIRDNLVENGIPNYALAILKRHAQNILEETDLPSLRQRYLRENHIIFNHKYGSSVQGQRPLEGNPLLQSANGIDADPTMQQTYLKVLVKNILRTAFSGSGLTKQSPESSVIVFNFLSVLIADLVLEKLLAKLSAPDFLVSQLIGGVSGKLHSKLNTKESPESTVLIELHAHITKAYYEKAYDDLSTALSAFQLCLATLKPSLTILFSPMISLLDAITGFKDKFPNLTSLSGLLRSVLFSIGDLALKLEVFAQTYFMKKLRASLLVEDAFLAHLVESLRCSLFDKVGDTVTDSKMKTPLEVRDEIFDLLRSQLSRKLPLNISIPWCVYTNQREAETKKGIEDILRIFAPLDQTGNEYSGNKSDMNLLLVIKLFDCVVQNIYPELASD</sequence>
<organism evidence="2 3">
    <name type="scientific">Metschnikowia bicuspidata var. bicuspidata NRRL YB-4993</name>
    <dbReference type="NCBI Taxonomy" id="869754"/>
    <lineage>
        <taxon>Eukaryota</taxon>
        <taxon>Fungi</taxon>
        <taxon>Dikarya</taxon>
        <taxon>Ascomycota</taxon>
        <taxon>Saccharomycotina</taxon>
        <taxon>Pichiomycetes</taxon>
        <taxon>Metschnikowiaceae</taxon>
        <taxon>Metschnikowia</taxon>
    </lineage>
</organism>
<dbReference type="RefSeq" id="XP_018712139.1">
    <property type="nucleotide sequence ID" value="XM_018855355.1"/>
</dbReference>
<accession>A0A1A0HBW5</accession>
<feature type="non-terminal residue" evidence="2">
    <location>
        <position position="1"/>
    </location>
</feature>
<feature type="non-terminal residue" evidence="2">
    <location>
        <position position="503"/>
    </location>
</feature>
<gene>
    <name evidence="2" type="ORF">METBIDRAFT_28445</name>
</gene>
<dbReference type="STRING" id="869754.A0A1A0HBW5"/>
<dbReference type="OrthoDB" id="5582218at2759"/>
<name>A0A1A0HBW5_9ASCO</name>
<feature type="domain" description="PXA" evidence="1">
    <location>
        <begin position="43"/>
        <end position="257"/>
    </location>
</feature>
<protein>
    <recommendedName>
        <fullName evidence="1">PXA domain-containing protein</fullName>
    </recommendedName>
</protein>
<comment type="caution">
    <text evidence="2">The sequence shown here is derived from an EMBL/GenBank/DDBJ whole genome shotgun (WGS) entry which is preliminary data.</text>
</comment>
<proteinExistence type="predicted"/>
<reference evidence="2 3" key="1">
    <citation type="submission" date="2016-05" db="EMBL/GenBank/DDBJ databases">
        <title>Comparative genomics of biotechnologically important yeasts.</title>
        <authorList>
            <consortium name="DOE Joint Genome Institute"/>
            <person name="Riley R."/>
            <person name="Haridas S."/>
            <person name="Wolfe K.H."/>
            <person name="Lopes M.R."/>
            <person name="Hittinger C.T."/>
            <person name="Goker M."/>
            <person name="Salamov A."/>
            <person name="Wisecaver J."/>
            <person name="Long T.M."/>
            <person name="Aerts A.L."/>
            <person name="Barry K."/>
            <person name="Choi C."/>
            <person name="Clum A."/>
            <person name="Coughlan A.Y."/>
            <person name="Deshpande S."/>
            <person name="Douglass A.P."/>
            <person name="Hanson S.J."/>
            <person name="Klenk H.-P."/>
            <person name="LaButti K."/>
            <person name="Lapidus A."/>
            <person name="Lindquist E."/>
            <person name="Lipzen A."/>
            <person name="Meier-kolthoff J.P."/>
            <person name="Ohm R.A."/>
            <person name="Otillar R.P."/>
            <person name="Pangilinan J."/>
            <person name="Peng Y."/>
            <person name="Rokas A."/>
            <person name="Rosa C.A."/>
            <person name="Scheuner C."/>
            <person name="Sibirny A.A."/>
            <person name="Slot J.C."/>
            <person name="Stielow J.B."/>
            <person name="Sun H."/>
            <person name="Kurtzman C.P."/>
            <person name="Blackwell M."/>
            <person name="Grigoriev I.V."/>
            <person name="Jeffries T.W."/>
        </authorList>
    </citation>
    <scope>NUCLEOTIDE SEQUENCE [LARGE SCALE GENOMIC DNA]</scope>
    <source>
        <strain evidence="2 3">NRRL YB-4993</strain>
    </source>
</reference>
<evidence type="ECO:0000313" key="3">
    <source>
        <dbReference type="Proteomes" id="UP000092555"/>
    </source>
</evidence>
<evidence type="ECO:0000259" key="1">
    <source>
        <dbReference type="Pfam" id="PF02194"/>
    </source>
</evidence>
<dbReference type="InterPro" id="IPR003114">
    <property type="entry name" value="Phox_assoc"/>
</dbReference>
<dbReference type="Proteomes" id="UP000092555">
    <property type="component" value="Unassembled WGS sequence"/>
</dbReference>
<dbReference type="AlphaFoldDB" id="A0A1A0HBW5"/>
<dbReference type="GeneID" id="30028331"/>
<evidence type="ECO:0000313" key="2">
    <source>
        <dbReference type="EMBL" id="OBA21629.1"/>
    </source>
</evidence>
<dbReference type="EMBL" id="LXTC01000003">
    <property type="protein sequence ID" value="OBA21629.1"/>
    <property type="molecule type" value="Genomic_DNA"/>
</dbReference>
<keyword evidence="3" id="KW-1185">Reference proteome</keyword>
<dbReference type="Pfam" id="PF02194">
    <property type="entry name" value="PXA"/>
    <property type="match status" value="1"/>
</dbReference>